<keyword evidence="6" id="KW-0503">Monooxygenase</keyword>
<dbReference type="PANTHER" id="PTHR24291">
    <property type="entry name" value="CYTOCHROME P450 FAMILY 4"/>
    <property type="match status" value="1"/>
</dbReference>
<feature type="binding site" description="axial binding residue" evidence="5">
    <location>
        <position position="299"/>
    </location>
    <ligand>
        <name>heme</name>
        <dbReference type="ChEBI" id="CHEBI:30413"/>
    </ligand>
    <ligandPart>
        <name>Fe</name>
        <dbReference type="ChEBI" id="CHEBI:18248"/>
    </ligandPart>
</feature>
<evidence type="ECO:0000256" key="6">
    <source>
        <dbReference type="RuleBase" id="RU000461"/>
    </source>
</evidence>
<evidence type="ECO:0000256" key="4">
    <source>
        <dbReference type="ARBA" id="ARBA00023136"/>
    </source>
</evidence>
<dbReference type="InterPro" id="IPR017972">
    <property type="entry name" value="Cyt_P450_CS"/>
</dbReference>
<evidence type="ECO:0000313" key="8">
    <source>
        <dbReference type="Proteomes" id="UP000597762"/>
    </source>
</evidence>
<evidence type="ECO:0000256" key="5">
    <source>
        <dbReference type="PIRSR" id="PIRSR602401-1"/>
    </source>
</evidence>
<dbReference type="PRINTS" id="PR00463">
    <property type="entry name" value="EP450I"/>
</dbReference>
<evidence type="ECO:0000256" key="1">
    <source>
        <dbReference type="ARBA" id="ARBA00004586"/>
    </source>
</evidence>
<dbReference type="InterPro" id="IPR036396">
    <property type="entry name" value="Cyt_P450_sf"/>
</dbReference>
<dbReference type="InterPro" id="IPR050196">
    <property type="entry name" value="Cytochrome_P450_Monoox"/>
</dbReference>
<dbReference type="GO" id="GO:0004497">
    <property type="term" value="F:monooxygenase activity"/>
    <property type="evidence" value="ECO:0007669"/>
    <property type="project" value="UniProtKB-KW"/>
</dbReference>
<keyword evidence="6 7" id="KW-0560">Oxidoreductase</keyword>
<reference evidence="7" key="1">
    <citation type="submission" date="2021-01" db="EMBL/GenBank/DDBJ databases">
        <authorList>
            <person name="Li R."/>
            <person name="Bekaert M."/>
        </authorList>
    </citation>
    <scope>NUCLEOTIDE SEQUENCE</scope>
    <source>
        <strain evidence="7">Farmed</strain>
    </source>
</reference>
<dbReference type="PRINTS" id="PR00385">
    <property type="entry name" value="P450"/>
</dbReference>
<dbReference type="EMBL" id="CAHIKZ030005564">
    <property type="protein sequence ID" value="CAE1329936.1"/>
    <property type="molecule type" value="Genomic_DNA"/>
</dbReference>
<name>A0A812ES30_ACAPH</name>
<dbReference type="GO" id="GO:0005789">
    <property type="term" value="C:endoplasmic reticulum membrane"/>
    <property type="evidence" value="ECO:0007669"/>
    <property type="project" value="UniProtKB-SubCell"/>
</dbReference>
<keyword evidence="3" id="KW-0256">Endoplasmic reticulum</keyword>
<dbReference type="OrthoDB" id="1470350at2759"/>
<comment type="subcellular location">
    <subcellularLocation>
        <location evidence="1">Endoplasmic reticulum membrane</location>
    </subcellularLocation>
</comment>
<dbReference type="Pfam" id="PF00067">
    <property type="entry name" value="p450"/>
    <property type="match status" value="1"/>
</dbReference>
<keyword evidence="5 6" id="KW-0408">Iron</keyword>
<gene>
    <name evidence="7" type="ORF">SPHA_79290</name>
</gene>
<dbReference type="Proteomes" id="UP000597762">
    <property type="component" value="Unassembled WGS sequence"/>
</dbReference>
<keyword evidence="4" id="KW-0472">Membrane</keyword>
<dbReference type="InterPro" id="IPR001128">
    <property type="entry name" value="Cyt_P450"/>
</dbReference>
<keyword evidence="5 6" id="KW-0349">Heme</keyword>
<dbReference type="InterPro" id="IPR002401">
    <property type="entry name" value="Cyt_P450_E_grp-I"/>
</dbReference>
<dbReference type="SUPFAM" id="SSF48264">
    <property type="entry name" value="Cytochrome P450"/>
    <property type="match status" value="1"/>
</dbReference>
<keyword evidence="5 6" id="KW-0479">Metal-binding</keyword>
<dbReference type="GO" id="GO:0020037">
    <property type="term" value="F:heme binding"/>
    <property type="evidence" value="ECO:0007669"/>
    <property type="project" value="InterPro"/>
</dbReference>
<dbReference type="EC" id="1.14.14.79" evidence="7"/>
<dbReference type="GO" id="GO:0016705">
    <property type="term" value="F:oxidoreductase activity, acting on paired donors, with incorporation or reduction of molecular oxygen"/>
    <property type="evidence" value="ECO:0007669"/>
    <property type="project" value="InterPro"/>
</dbReference>
<comment type="similarity">
    <text evidence="2 6">Belongs to the cytochrome P450 family.</text>
</comment>
<accession>A0A812ES30</accession>
<evidence type="ECO:0000313" key="7">
    <source>
        <dbReference type="EMBL" id="CAE1329936.1"/>
    </source>
</evidence>
<comment type="cofactor">
    <cofactor evidence="5">
        <name>heme</name>
        <dbReference type="ChEBI" id="CHEBI:30413"/>
    </cofactor>
</comment>
<organism evidence="7 8">
    <name type="scientific">Acanthosepion pharaonis</name>
    <name type="common">Pharaoh cuttlefish</name>
    <name type="synonym">Sepia pharaonis</name>
    <dbReference type="NCBI Taxonomy" id="158019"/>
    <lineage>
        <taxon>Eukaryota</taxon>
        <taxon>Metazoa</taxon>
        <taxon>Spiralia</taxon>
        <taxon>Lophotrochozoa</taxon>
        <taxon>Mollusca</taxon>
        <taxon>Cephalopoda</taxon>
        <taxon>Coleoidea</taxon>
        <taxon>Decapodiformes</taxon>
        <taxon>Sepiida</taxon>
        <taxon>Sepiina</taxon>
        <taxon>Sepiidae</taxon>
        <taxon>Acanthosepion</taxon>
    </lineage>
</organism>
<dbReference type="GO" id="GO:0005506">
    <property type="term" value="F:iron ion binding"/>
    <property type="evidence" value="ECO:0007669"/>
    <property type="project" value="InterPro"/>
</dbReference>
<proteinExistence type="inferred from homology"/>
<comment type="caution">
    <text evidence="7">The sequence shown here is derived from an EMBL/GenBank/DDBJ whole genome shotgun (WGS) entry which is preliminary data.</text>
</comment>
<evidence type="ECO:0000256" key="3">
    <source>
        <dbReference type="ARBA" id="ARBA00022824"/>
    </source>
</evidence>
<dbReference type="PANTHER" id="PTHR24291:SF189">
    <property type="entry name" value="CYTOCHROME P450 4C3-RELATED"/>
    <property type="match status" value="1"/>
</dbReference>
<keyword evidence="8" id="KW-1185">Reference proteome</keyword>
<dbReference type="AlphaFoldDB" id="A0A812ES30"/>
<sequence>MCEKLEERVGQGEFNISPYITLCALDIICETAMGKHLNTQTDNSSQYLKVLHQVCEMIVKRFKSPWMWPNLLFYLFGDGRKFDKYLKIVQGFTKNVIETRQKEYNENEAKMMEDEVGDADESNVYIKKKRRAFLDLLLYHWHRGELTTEEIQEEVDTFMFAGHDTVSVGMTWAIYMIVSHPEVYRKVNQEIDDVFGDSNRPAMLEDLKKLDYMEMALKETLRLYPSVSIIGRKTTEELDIDGYKIPAKYRVTLFIGGLHKDPQYFPEPLVYNPDRFLPENIKERHPYAFIPFSAGRRNCIGQKFAMVEEKILLTWIFRKFRVETTQVEADIHPEMNLVLRPKYGVKVKLSKR</sequence>
<evidence type="ECO:0000256" key="2">
    <source>
        <dbReference type="ARBA" id="ARBA00010617"/>
    </source>
</evidence>
<protein>
    <submittedName>
        <fullName evidence="7">CYP4V2</fullName>
        <ecNumber evidence="7">1.14.14.79</ecNumber>
    </submittedName>
</protein>
<dbReference type="PROSITE" id="PS00086">
    <property type="entry name" value="CYTOCHROME_P450"/>
    <property type="match status" value="1"/>
</dbReference>
<dbReference type="Gene3D" id="1.10.630.10">
    <property type="entry name" value="Cytochrome P450"/>
    <property type="match status" value="1"/>
</dbReference>